<sequence length="249" mass="29379">MGIYVFEDNLLQSQAIVKIIMGICDLECYPKTDIICYSKSEDLFKAIHKDCRTHLFFLDIHTKRNPMSGLEIAKQIRQNDQNSVIVFITSHSELALQSYKYYSRATAFIEKTQNIKKMTDEISDVLKIYFSEFHSAGSHDIFYYDTKHSTFHFLFHEILFFESIYDHRIRCHTTNQIVDFYGTLNQISSMDDRLFRSHHSYVVNLLNIKKVNKSSRMIVVATDTEIPVSRSYYKDLMKKVLMCNEIERE</sequence>
<keyword evidence="9" id="KW-1185">Reference proteome</keyword>
<dbReference type="Proteomes" id="UP001429357">
    <property type="component" value="Unassembled WGS sequence"/>
</dbReference>
<dbReference type="SMART" id="SM00850">
    <property type="entry name" value="LytTR"/>
    <property type="match status" value="1"/>
</dbReference>
<proteinExistence type="predicted"/>
<dbReference type="SUPFAM" id="SSF52172">
    <property type="entry name" value="CheY-like"/>
    <property type="match status" value="1"/>
</dbReference>
<organism evidence="8 9">
    <name type="scientific">Enterococcus diestrammenae</name>
    <dbReference type="NCBI Taxonomy" id="1155073"/>
    <lineage>
        <taxon>Bacteria</taxon>
        <taxon>Bacillati</taxon>
        <taxon>Bacillota</taxon>
        <taxon>Bacilli</taxon>
        <taxon>Lactobacillales</taxon>
        <taxon>Enterococcaceae</taxon>
        <taxon>Enterococcus</taxon>
    </lineage>
</organism>
<comment type="caution">
    <text evidence="8">The sequence shown here is derived from an EMBL/GenBank/DDBJ whole genome shotgun (WGS) entry which is preliminary data.</text>
</comment>
<accession>A0ABV0F0B3</accession>
<evidence type="ECO:0000256" key="1">
    <source>
        <dbReference type="ARBA" id="ARBA00022490"/>
    </source>
</evidence>
<protein>
    <submittedName>
        <fullName evidence="8">Two-component system, LytTR family, response regulator AgrA</fullName>
    </submittedName>
</protein>
<dbReference type="Gene3D" id="3.40.50.2300">
    <property type="match status" value="1"/>
</dbReference>
<name>A0ABV0F0B3_9ENTE</name>
<dbReference type="PROSITE" id="PS50930">
    <property type="entry name" value="HTH_LYTTR"/>
    <property type="match status" value="1"/>
</dbReference>
<dbReference type="PANTHER" id="PTHR37299:SF3">
    <property type="entry name" value="STAGE 0 SPORULATION PROTEIN A HOMOLOG"/>
    <property type="match status" value="1"/>
</dbReference>
<keyword evidence="3" id="KW-0010">Activator</keyword>
<reference evidence="8" key="2">
    <citation type="submission" date="2024-02" db="EMBL/GenBank/DDBJ databases">
        <title>The Genome Sequence of Enterococcus diestrammenae JM9A.</title>
        <authorList>
            <person name="Earl A."/>
            <person name="Manson A."/>
            <person name="Gilmore M."/>
            <person name="Sanders J."/>
            <person name="Shea T."/>
            <person name="Howe W."/>
            <person name="Livny J."/>
            <person name="Cuomo C."/>
            <person name="Neafsey D."/>
            <person name="Birren B."/>
        </authorList>
    </citation>
    <scope>NUCLEOTIDE SEQUENCE</scope>
    <source>
        <strain evidence="8">JM9A</strain>
    </source>
</reference>
<feature type="modified residue" description="4-aspartylphosphate" evidence="5">
    <location>
        <position position="59"/>
    </location>
</feature>
<evidence type="ECO:0000259" key="6">
    <source>
        <dbReference type="PROSITE" id="PS50110"/>
    </source>
</evidence>
<comment type="function">
    <text evidence="4">Required for high-level post-exponential phase expression of a series of secreted proteins.</text>
</comment>
<keyword evidence="2" id="KW-0902">Two-component regulatory system</keyword>
<dbReference type="Pfam" id="PF04397">
    <property type="entry name" value="LytTR"/>
    <property type="match status" value="1"/>
</dbReference>
<evidence type="ECO:0000256" key="3">
    <source>
        <dbReference type="ARBA" id="ARBA00023159"/>
    </source>
</evidence>
<evidence type="ECO:0000256" key="5">
    <source>
        <dbReference type="PROSITE-ProRule" id="PRU00169"/>
    </source>
</evidence>
<reference evidence="8" key="1">
    <citation type="submission" date="2016-06" db="EMBL/GenBank/DDBJ databases">
        <authorList>
            <person name="Van Tyne D."/>
        </authorList>
    </citation>
    <scope>NUCLEOTIDE SEQUENCE</scope>
    <source>
        <strain evidence="8">JM9A</strain>
    </source>
</reference>
<dbReference type="Gene3D" id="2.40.50.1020">
    <property type="entry name" value="LytTr DNA-binding domain"/>
    <property type="match status" value="1"/>
</dbReference>
<evidence type="ECO:0000256" key="4">
    <source>
        <dbReference type="ARBA" id="ARBA00037164"/>
    </source>
</evidence>
<dbReference type="InterPro" id="IPR046947">
    <property type="entry name" value="LytR-like"/>
</dbReference>
<evidence type="ECO:0000256" key="2">
    <source>
        <dbReference type="ARBA" id="ARBA00023012"/>
    </source>
</evidence>
<feature type="domain" description="HTH LytTR-type" evidence="7">
    <location>
        <begin position="142"/>
        <end position="242"/>
    </location>
</feature>
<dbReference type="PANTHER" id="PTHR37299">
    <property type="entry name" value="TRANSCRIPTIONAL REGULATOR-RELATED"/>
    <property type="match status" value="1"/>
</dbReference>
<evidence type="ECO:0000313" key="8">
    <source>
        <dbReference type="EMBL" id="MEO1781503.1"/>
    </source>
</evidence>
<keyword evidence="1" id="KW-0963">Cytoplasm</keyword>
<dbReference type="InterPro" id="IPR007492">
    <property type="entry name" value="LytTR_DNA-bd_dom"/>
</dbReference>
<dbReference type="InterPro" id="IPR001789">
    <property type="entry name" value="Sig_transdc_resp-reg_receiver"/>
</dbReference>
<gene>
    <name evidence="8" type="ORF">BAU18_001088</name>
</gene>
<dbReference type="InterPro" id="IPR011006">
    <property type="entry name" value="CheY-like_superfamily"/>
</dbReference>
<dbReference type="EMBL" id="MAEI02000001">
    <property type="protein sequence ID" value="MEO1781503.1"/>
    <property type="molecule type" value="Genomic_DNA"/>
</dbReference>
<keyword evidence="5" id="KW-0597">Phosphoprotein</keyword>
<dbReference type="PROSITE" id="PS50110">
    <property type="entry name" value="RESPONSE_REGULATORY"/>
    <property type="match status" value="1"/>
</dbReference>
<feature type="domain" description="Response regulatory" evidence="6">
    <location>
        <begin position="2"/>
        <end position="126"/>
    </location>
</feature>
<dbReference type="Pfam" id="PF00072">
    <property type="entry name" value="Response_reg"/>
    <property type="match status" value="1"/>
</dbReference>
<evidence type="ECO:0000259" key="7">
    <source>
        <dbReference type="PROSITE" id="PS50930"/>
    </source>
</evidence>
<evidence type="ECO:0000313" key="9">
    <source>
        <dbReference type="Proteomes" id="UP001429357"/>
    </source>
</evidence>